<dbReference type="PROSITE" id="PS51257">
    <property type="entry name" value="PROKAR_LIPOPROTEIN"/>
    <property type="match status" value="1"/>
</dbReference>
<dbReference type="AlphaFoldDB" id="A0AAD8SXM4"/>
<dbReference type="InterPro" id="IPR046848">
    <property type="entry name" value="E_motif"/>
</dbReference>
<dbReference type="GO" id="GO:0003723">
    <property type="term" value="F:RNA binding"/>
    <property type="evidence" value="ECO:0007669"/>
    <property type="project" value="InterPro"/>
</dbReference>
<gene>
    <name evidence="5" type="ORF">QYE76_054186</name>
</gene>
<proteinExistence type="predicted"/>
<comment type="caution">
    <text evidence="5">The sequence shown here is derived from an EMBL/GenBank/DDBJ whole genome shotgun (WGS) entry which is preliminary data.</text>
</comment>
<dbReference type="GO" id="GO:0009451">
    <property type="term" value="P:RNA modification"/>
    <property type="evidence" value="ECO:0007669"/>
    <property type="project" value="InterPro"/>
</dbReference>
<evidence type="ECO:0000256" key="4">
    <source>
        <dbReference type="SAM" id="MobiDB-lite"/>
    </source>
</evidence>
<dbReference type="PROSITE" id="PS51375">
    <property type="entry name" value="PPR"/>
    <property type="match status" value="1"/>
</dbReference>
<evidence type="ECO:0000256" key="1">
    <source>
        <dbReference type="ARBA" id="ARBA00022737"/>
    </source>
</evidence>
<dbReference type="Proteomes" id="UP001231189">
    <property type="component" value="Unassembled WGS sequence"/>
</dbReference>
<feature type="region of interest" description="Disordered" evidence="4">
    <location>
        <begin position="207"/>
        <end position="229"/>
    </location>
</feature>
<accession>A0AAD8SXM4</accession>
<dbReference type="Pfam" id="PF20431">
    <property type="entry name" value="E_motif"/>
    <property type="match status" value="1"/>
</dbReference>
<evidence type="ECO:0000313" key="6">
    <source>
        <dbReference type="Proteomes" id="UP001231189"/>
    </source>
</evidence>
<reference evidence="5" key="1">
    <citation type="submission" date="2023-07" db="EMBL/GenBank/DDBJ databases">
        <title>A chromosome-level genome assembly of Lolium multiflorum.</title>
        <authorList>
            <person name="Chen Y."/>
            <person name="Copetti D."/>
            <person name="Kolliker R."/>
            <person name="Studer B."/>
        </authorList>
    </citation>
    <scope>NUCLEOTIDE SEQUENCE</scope>
    <source>
        <strain evidence="5">02402/16</strain>
        <tissue evidence="5">Leaf</tissue>
    </source>
</reference>
<dbReference type="InterPro" id="IPR046960">
    <property type="entry name" value="PPR_At4g14850-like_plant"/>
</dbReference>
<protein>
    <recommendedName>
        <fullName evidence="7">Pentatricopeptide repeat-containing protein</fullName>
    </recommendedName>
</protein>
<dbReference type="NCBIfam" id="TIGR00756">
    <property type="entry name" value="PPR"/>
    <property type="match status" value="2"/>
</dbReference>
<dbReference type="Pfam" id="PF01535">
    <property type="entry name" value="PPR"/>
    <property type="match status" value="3"/>
</dbReference>
<evidence type="ECO:0008006" key="7">
    <source>
        <dbReference type="Google" id="ProtNLM"/>
    </source>
</evidence>
<evidence type="ECO:0000256" key="2">
    <source>
        <dbReference type="ARBA" id="ARBA00022946"/>
    </source>
</evidence>
<keyword evidence="1" id="KW-0677">Repeat</keyword>
<dbReference type="InterPro" id="IPR011990">
    <property type="entry name" value="TPR-like_helical_dom_sf"/>
</dbReference>
<feature type="repeat" description="PPR" evidence="3">
    <location>
        <begin position="78"/>
        <end position="112"/>
    </location>
</feature>
<name>A0AAD8SXM4_LOLMU</name>
<dbReference type="InterPro" id="IPR002885">
    <property type="entry name" value="PPR_rpt"/>
</dbReference>
<dbReference type="Gene3D" id="1.25.40.10">
    <property type="entry name" value="Tetratricopeptide repeat domain"/>
    <property type="match status" value="1"/>
</dbReference>
<organism evidence="5 6">
    <name type="scientific">Lolium multiflorum</name>
    <name type="common">Italian ryegrass</name>
    <name type="synonym">Lolium perenne subsp. multiflorum</name>
    <dbReference type="NCBI Taxonomy" id="4521"/>
    <lineage>
        <taxon>Eukaryota</taxon>
        <taxon>Viridiplantae</taxon>
        <taxon>Streptophyta</taxon>
        <taxon>Embryophyta</taxon>
        <taxon>Tracheophyta</taxon>
        <taxon>Spermatophyta</taxon>
        <taxon>Magnoliopsida</taxon>
        <taxon>Liliopsida</taxon>
        <taxon>Poales</taxon>
        <taxon>Poaceae</taxon>
        <taxon>BOP clade</taxon>
        <taxon>Pooideae</taxon>
        <taxon>Poodae</taxon>
        <taxon>Poeae</taxon>
        <taxon>Poeae Chloroplast Group 2 (Poeae type)</taxon>
        <taxon>Loliodinae</taxon>
        <taxon>Loliinae</taxon>
        <taxon>Lolium</taxon>
    </lineage>
</organism>
<keyword evidence="2" id="KW-0809">Transit peptide</keyword>
<dbReference type="EMBL" id="JAUUTY010000003">
    <property type="protein sequence ID" value="KAK1666027.1"/>
    <property type="molecule type" value="Genomic_DNA"/>
</dbReference>
<keyword evidence="6" id="KW-1185">Reference proteome</keyword>
<evidence type="ECO:0000313" key="5">
    <source>
        <dbReference type="EMBL" id="KAK1666027.1"/>
    </source>
</evidence>
<evidence type="ECO:0000256" key="3">
    <source>
        <dbReference type="PROSITE-ProRule" id="PRU00708"/>
    </source>
</evidence>
<dbReference type="PANTHER" id="PTHR47926:SF422">
    <property type="entry name" value="PENTACOTRIPEPTIDE-REPEAT REGION OF PRORP DOMAIN-CONTAINING PROTEIN"/>
    <property type="match status" value="1"/>
</dbReference>
<sequence length="229" mass="25520">MQRRGVSPDNCTMAAVVSSSAAFAGCKWRPTRDAVHGLVRKNGFASDVFLMSGLVNFYGSFRSVDDAKKVFEEMHERDVVSWTLMISACAHSGMLDERFYYFYSMQSLGAVPEVEHYGYVVDLMSRAGLLDEAYNFIKKMPIQPNPVTWGSFLAACRVDHRMELAKKIGHHIIDLAPNDVGAHVLISNLHAEEVQWDDVEQLRGLMGSKGVEKSPGHRPIAPSKSRRAS</sequence>
<dbReference type="PANTHER" id="PTHR47926">
    <property type="entry name" value="PENTATRICOPEPTIDE REPEAT-CONTAINING PROTEIN"/>
    <property type="match status" value="1"/>
</dbReference>